<reference evidence="2" key="1">
    <citation type="submission" date="2024-02" db="EMBL/GenBank/DDBJ databases">
        <authorList>
            <consortium name="ELIXIR-Norway"/>
            <consortium name="Elixir Norway"/>
        </authorList>
    </citation>
    <scope>NUCLEOTIDE SEQUENCE</scope>
</reference>
<dbReference type="EMBL" id="OZ020098">
    <property type="protein sequence ID" value="CAK9270204.1"/>
    <property type="molecule type" value="Genomic_DNA"/>
</dbReference>
<protein>
    <submittedName>
        <fullName evidence="2">Uncharacterized protein</fullName>
    </submittedName>
</protein>
<dbReference type="Proteomes" id="UP001497444">
    <property type="component" value="Chromosome 3"/>
</dbReference>
<gene>
    <name evidence="2" type="ORF">CSSPJE1EN1_LOCUS15682</name>
</gene>
<evidence type="ECO:0000313" key="2">
    <source>
        <dbReference type="EMBL" id="CAK9270204.1"/>
    </source>
</evidence>
<sequence length="108" mass="12813">MAFLLLFLLAVGEGWHSTTSYRLRRRMAYDAGYGQRDYRGGYNVDSYDDQPEFRDGFRDLQTPQPGFDSTNYVPDVVKTFVVYLYRHICEKNLYEIHQMYEGNFQKLS</sequence>
<feature type="signal peptide" evidence="1">
    <location>
        <begin position="1"/>
        <end position="20"/>
    </location>
</feature>
<name>A0ABP0WTP8_9BRYO</name>
<feature type="chain" id="PRO_5047082511" evidence="1">
    <location>
        <begin position="21"/>
        <end position="108"/>
    </location>
</feature>
<evidence type="ECO:0000313" key="3">
    <source>
        <dbReference type="Proteomes" id="UP001497444"/>
    </source>
</evidence>
<organism evidence="2 3">
    <name type="scientific">Sphagnum jensenii</name>
    <dbReference type="NCBI Taxonomy" id="128206"/>
    <lineage>
        <taxon>Eukaryota</taxon>
        <taxon>Viridiplantae</taxon>
        <taxon>Streptophyta</taxon>
        <taxon>Embryophyta</taxon>
        <taxon>Bryophyta</taxon>
        <taxon>Sphagnophytina</taxon>
        <taxon>Sphagnopsida</taxon>
        <taxon>Sphagnales</taxon>
        <taxon>Sphagnaceae</taxon>
        <taxon>Sphagnum</taxon>
    </lineage>
</organism>
<evidence type="ECO:0000256" key="1">
    <source>
        <dbReference type="SAM" id="SignalP"/>
    </source>
</evidence>
<proteinExistence type="predicted"/>
<accession>A0ABP0WTP8</accession>
<keyword evidence="1" id="KW-0732">Signal</keyword>
<keyword evidence="3" id="KW-1185">Reference proteome</keyword>